<comment type="caution">
    <text evidence="1">The sequence shown here is derived from an EMBL/GenBank/DDBJ whole genome shotgun (WGS) entry which is preliminary data.</text>
</comment>
<name>A0A2T3KB08_9GAMM</name>
<reference evidence="1 2" key="1">
    <citation type="submission" date="2018-01" db="EMBL/GenBank/DDBJ databases">
        <title>Whole genome sequencing of Histamine producing bacteria.</title>
        <authorList>
            <person name="Butler K."/>
        </authorList>
    </citation>
    <scope>NUCLEOTIDE SEQUENCE [LARGE SCALE GENOMIC DNA]</scope>
    <source>
        <strain evidence="1 2">FS-7.2</strain>
    </source>
</reference>
<gene>
    <name evidence="1" type="ORF">C9J27_24255</name>
</gene>
<accession>A0A2T3KB08</accession>
<dbReference type="AlphaFoldDB" id="A0A2T3KB08"/>
<dbReference type="EMBL" id="PYNF01000044">
    <property type="protein sequence ID" value="PSU89798.1"/>
    <property type="molecule type" value="Genomic_DNA"/>
</dbReference>
<dbReference type="Proteomes" id="UP000241426">
    <property type="component" value="Unassembled WGS sequence"/>
</dbReference>
<organism evidence="1 2">
    <name type="scientific">Photobacterium kishitanii</name>
    <dbReference type="NCBI Taxonomy" id="318456"/>
    <lineage>
        <taxon>Bacteria</taxon>
        <taxon>Pseudomonadati</taxon>
        <taxon>Pseudomonadota</taxon>
        <taxon>Gammaproteobacteria</taxon>
        <taxon>Vibrionales</taxon>
        <taxon>Vibrionaceae</taxon>
        <taxon>Photobacterium</taxon>
    </lineage>
</organism>
<protein>
    <submittedName>
        <fullName evidence="1">Uncharacterized protein</fullName>
    </submittedName>
</protein>
<evidence type="ECO:0000313" key="2">
    <source>
        <dbReference type="Proteomes" id="UP000241426"/>
    </source>
</evidence>
<sequence>MAYKFFSDTCAANELNTAFKRTELSFSKLLNDHIYPCQNDALVELGYTENHDKPLALYYLHCTAKGNEDQYLSPSNKKIDALEKKCSDLNSKRKVIQQNAKDKALTLKTKKCISCGETVKTDCLNHQSVNGLHCPCCSSTKGFPFNKGDITKLESLAEKTAETQEQIKNEEITLVEKLSKKKNSGYEVRIVAGTWIHCDGDDSEDDYDY</sequence>
<dbReference type="RefSeq" id="WP_107290177.1">
    <property type="nucleotide sequence ID" value="NZ_PYNF01000044.1"/>
</dbReference>
<evidence type="ECO:0000313" key="1">
    <source>
        <dbReference type="EMBL" id="PSU89798.1"/>
    </source>
</evidence>
<proteinExistence type="predicted"/>